<organism evidence="2 3">
    <name type="scientific">Tanacetum coccineum</name>
    <dbReference type="NCBI Taxonomy" id="301880"/>
    <lineage>
        <taxon>Eukaryota</taxon>
        <taxon>Viridiplantae</taxon>
        <taxon>Streptophyta</taxon>
        <taxon>Embryophyta</taxon>
        <taxon>Tracheophyta</taxon>
        <taxon>Spermatophyta</taxon>
        <taxon>Magnoliopsida</taxon>
        <taxon>eudicotyledons</taxon>
        <taxon>Gunneridae</taxon>
        <taxon>Pentapetalae</taxon>
        <taxon>asterids</taxon>
        <taxon>campanulids</taxon>
        <taxon>Asterales</taxon>
        <taxon>Asteraceae</taxon>
        <taxon>Asteroideae</taxon>
        <taxon>Anthemideae</taxon>
        <taxon>Anthemidinae</taxon>
        <taxon>Tanacetum</taxon>
    </lineage>
</organism>
<sequence>MNDDTPMCERHEANYIQSGGYQNQNSHDWYTLQPQSDRPQSNNDSEKSLTELVNGVKNGLEYFKSYIRSKRTDYDNLHDENFYKPTGVLPNKKSKTVNQEPQSKTELKKLITKFLDGQRVTNMFVKNNWKAKLKEETDARSDVCLLSNGSRESSDANNEYHWVGSEVYKRSITVMGRSIKGYRVLIRVTGNASLPAFFVPDLVYLNTVRSRSESLGIAIWIAKFHGSVEEEEK</sequence>
<feature type="compositionally biased region" description="Polar residues" evidence="1">
    <location>
        <begin position="17"/>
        <end position="43"/>
    </location>
</feature>
<dbReference type="EMBL" id="BQNB010015559">
    <property type="protein sequence ID" value="GJT41399.1"/>
    <property type="molecule type" value="Genomic_DNA"/>
</dbReference>
<feature type="region of interest" description="Disordered" evidence="1">
    <location>
        <begin position="17"/>
        <end position="47"/>
    </location>
</feature>
<accession>A0ABQ5DWC8</accession>
<name>A0ABQ5DWC8_9ASTR</name>
<reference evidence="2" key="1">
    <citation type="journal article" date="2022" name="Int. J. Mol. Sci.">
        <title>Draft Genome of Tanacetum Coccineum: Genomic Comparison of Closely Related Tanacetum-Family Plants.</title>
        <authorList>
            <person name="Yamashiro T."/>
            <person name="Shiraishi A."/>
            <person name="Nakayama K."/>
            <person name="Satake H."/>
        </authorList>
    </citation>
    <scope>NUCLEOTIDE SEQUENCE</scope>
</reference>
<evidence type="ECO:0000256" key="1">
    <source>
        <dbReference type="SAM" id="MobiDB-lite"/>
    </source>
</evidence>
<dbReference type="Proteomes" id="UP001151760">
    <property type="component" value="Unassembled WGS sequence"/>
</dbReference>
<keyword evidence="3" id="KW-1185">Reference proteome</keyword>
<reference evidence="2" key="2">
    <citation type="submission" date="2022-01" db="EMBL/GenBank/DDBJ databases">
        <authorList>
            <person name="Yamashiro T."/>
            <person name="Shiraishi A."/>
            <person name="Satake H."/>
            <person name="Nakayama K."/>
        </authorList>
    </citation>
    <scope>NUCLEOTIDE SEQUENCE</scope>
</reference>
<protein>
    <submittedName>
        <fullName evidence="2">Uncharacterized protein</fullName>
    </submittedName>
</protein>
<gene>
    <name evidence="2" type="ORF">Tco_0941264</name>
</gene>
<comment type="caution">
    <text evidence="2">The sequence shown here is derived from an EMBL/GenBank/DDBJ whole genome shotgun (WGS) entry which is preliminary data.</text>
</comment>
<proteinExistence type="predicted"/>
<evidence type="ECO:0000313" key="3">
    <source>
        <dbReference type="Proteomes" id="UP001151760"/>
    </source>
</evidence>
<evidence type="ECO:0000313" key="2">
    <source>
        <dbReference type="EMBL" id="GJT41399.1"/>
    </source>
</evidence>